<accession>A0A0F9RF77</accession>
<sequence>MDKVRRSTDCYCGPDGDWCPICVVTVAAKMRHEHPETLSVSMIKRRIPNITGREAVYLLEMSKGLLNGRYVA</sequence>
<proteinExistence type="predicted"/>
<protein>
    <submittedName>
        <fullName evidence="1">Uncharacterized protein</fullName>
    </submittedName>
</protein>
<dbReference type="AlphaFoldDB" id="A0A0F9RF77"/>
<reference evidence="1" key="1">
    <citation type="journal article" date="2015" name="Nature">
        <title>Complex archaea that bridge the gap between prokaryotes and eukaryotes.</title>
        <authorList>
            <person name="Spang A."/>
            <person name="Saw J.H."/>
            <person name="Jorgensen S.L."/>
            <person name="Zaremba-Niedzwiedzka K."/>
            <person name="Martijn J."/>
            <person name="Lind A.E."/>
            <person name="van Eijk R."/>
            <person name="Schleper C."/>
            <person name="Guy L."/>
            <person name="Ettema T.J."/>
        </authorList>
    </citation>
    <scope>NUCLEOTIDE SEQUENCE</scope>
</reference>
<name>A0A0F9RF77_9ZZZZ</name>
<dbReference type="EMBL" id="LAZR01003669">
    <property type="protein sequence ID" value="KKN15873.1"/>
    <property type="molecule type" value="Genomic_DNA"/>
</dbReference>
<comment type="caution">
    <text evidence="1">The sequence shown here is derived from an EMBL/GenBank/DDBJ whole genome shotgun (WGS) entry which is preliminary data.</text>
</comment>
<organism evidence="1">
    <name type="scientific">marine sediment metagenome</name>
    <dbReference type="NCBI Taxonomy" id="412755"/>
    <lineage>
        <taxon>unclassified sequences</taxon>
        <taxon>metagenomes</taxon>
        <taxon>ecological metagenomes</taxon>
    </lineage>
</organism>
<gene>
    <name evidence="1" type="ORF">LCGC14_0981660</name>
</gene>
<evidence type="ECO:0000313" key="1">
    <source>
        <dbReference type="EMBL" id="KKN15873.1"/>
    </source>
</evidence>